<dbReference type="GO" id="GO:0043020">
    <property type="term" value="C:NADPH oxidase complex"/>
    <property type="evidence" value="ECO:0007669"/>
    <property type="project" value="TreeGrafter"/>
</dbReference>
<keyword evidence="2" id="KW-1133">Transmembrane helix</keyword>
<proteinExistence type="predicted"/>
<dbReference type="AlphaFoldDB" id="A0A9D3YJL4"/>
<evidence type="ECO:0000256" key="2">
    <source>
        <dbReference type="SAM" id="Phobius"/>
    </source>
</evidence>
<dbReference type="EMBL" id="JAIWYP010000015">
    <property type="protein sequence ID" value="KAH3701181.1"/>
    <property type="molecule type" value="Genomic_DNA"/>
</dbReference>
<dbReference type="GO" id="GO:0006952">
    <property type="term" value="P:defense response"/>
    <property type="evidence" value="ECO:0007669"/>
    <property type="project" value="TreeGrafter"/>
</dbReference>
<dbReference type="Proteomes" id="UP000828390">
    <property type="component" value="Unassembled WGS sequence"/>
</dbReference>
<reference evidence="3" key="2">
    <citation type="submission" date="2020-11" db="EMBL/GenBank/DDBJ databases">
        <authorList>
            <person name="McCartney M.A."/>
            <person name="Auch B."/>
            <person name="Kono T."/>
            <person name="Mallez S."/>
            <person name="Becker A."/>
            <person name="Gohl D.M."/>
            <person name="Silverstein K.A.T."/>
            <person name="Koren S."/>
            <person name="Bechman K.B."/>
            <person name="Herman A."/>
            <person name="Abrahante J.E."/>
            <person name="Garbe J."/>
        </authorList>
    </citation>
    <scope>NUCLEOTIDE SEQUENCE</scope>
    <source>
        <strain evidence="3">Duluth1</strain>
        <tissue evidence="3">Whole animal</tissue>
    </source>
</reference>
<dbReference type="GO" id="GO:0016175">
    <property type="term" value="F:superoxide-generating NAD(P)H oxidase activity"/>
    <property type="evidence" value="ECO:0007669"/>
    <property type="project" value="TreeGrafter"/>
</dbReference>
<reference evidence="3" key="1">
    <citation type="journal article" date="2019" name="bioRxiv">
        <title>The Genome of the Zebra Mussel, Dreissena polymorpha: A Resource for Invasive Species Research.</title>
        <authorList>
            <person name="McCartney M.A."/>
            <person name="Auch B."/>
            <person name="Kono T."/>
            <person name="Mallez S."/>
            <person name="Zhang Y."/>
            <person name="Obille A."/>
            <person name="Becker A."/>
            <person name="Abrahante J.E."/>
            <person name="Garbe J."/>
            <person name="Badalamenti J.P."/>
            <person name="Herman A."/>
            <person name="Mangelson H."/>
            <person name="Liachko I."/>
            <person name="Sullivan S."/>
            <person name="Sone E.D."/>
            <person name="Koren S."/>
            <person name="Silverstein K.A.T."/>
            <person name="Beckman K.B."/>
            <person name="Gohl D.M."/>
        </authorList>
    </citation>
    <scope>NUCLEOTIDE SEQUENCE</scope>
    <source>
        <strain evidence="3">Duluth1</strain>
        <tissue evidence="3">Whole animal</tissue>
    </source>
</reference>
<keyword evidence="4" id="KW-1185">Reference proteome</keyword>
<evidence type="ECO:0000256" key="1">
    <source>
        <dbReference type="ARBA" id="ARBA00023002"/>
    </source>
</evidence>
<gene>
    <name evidence="3" type="ORF">DPMN_076164</name>
</gene>
<dbReference type="PANTHER" id="PTHR11972">
    <property type="entry name" value="NADPH OXIDASE"/>
    <property type="match status" value="1"/>
</dbReference>
<dbReference type="PANTHER" id="PTHR11972:SF175">
    <property type="entry name" value="NAD(P)H OXIDASE (H2O2-FORMING)"/>
    <property type="match status" value="1"/>
</dbReference>
<keyword evidence="2" id="KW-0812">Transmembrane</keyword>
<evidence type="ECO:0000313" key="4">
    <source>
        <dbReference type="Proteomes" id="UP000828390"/>
    </source>
</evidence>
<sequence length="133" mass="15066">MSYGISTTRGAAAGMSFCFSLLLVTMLRNTITFLRGTFLNLYAPFDSIVSFHKVVAWTALFFTGTGRYHLTLTLLHINRKLSFHISSTSHEPEAPMPNVPEVILSHHHYFTCPDVIISILYYSYNPWLCSNIT</sequence>
<feature type="transmembrane region" description="Helical" evidence="2">
    <location>
        <begin position="54"/>
        <end position="77"/>
    </location>
</feature>
<name>A0A9D3YJL4_DREPO</name>
<feature type="transmembrane region" description="Helical" evidence="2">
    <location>
        <begin position="12"/>
        <end position="34"/>
    </location>
</feature>
<protein>
    <submittedName>
        <fullName evidence="3">Uncharacterized protein</fullName>
    </submittedName>
</protein>
<accession>A0A9D3YJL4</accession>
<dbReference type="GO" id="GO:0042554">
    <property type="term" value="P:superoxide anion generation"/>
    <property type="evidence" value="ECO:0007669"/>
    <property type="project" value="TreeGrafter"/>
</dbReference>
<organism evidence="3 4">
    <name type="scientific">Dreissena polymorpha</name>
    <name type="common">Zebra mussel</name>
    <name type="synonym">Mytilus polymorpha</name>
    <dbReference type="NCBI Taxonomy" id="45954"/>
    <lineage>
        <taxon>Eukaryota</taxon>
        <taxon>Metazoa</taxon>
        <taxon>Spiralia</taxon>
        <taxon>Lophotrochozoa</taxon>
        <taxon>Mollusca</taxon>
        <taxon>Bivalvia</taxon>
        <taxon>Autobranchia</taxon>
        <taxon>Heteroconchia</taxon>
        <taxon>Euheterodonta</taxon>
        <taxon>Imparidentia</taxon>
        <taxon>Neoheterodontei</taxon>
        <taxon>Myida</taxon>
        <taxon>Dreissenoidea</taxon>
        <taxon>Dreissenidae</taxon>
        <taxon>Dreissena</taxon>
    </lineage>
</organism>
<evidence type="ECO:0000313" key="3">
    <source>
        <dbReference type="EMBL" id="KAH3701181.1"/>
    </source>
</evidence>
<dbReference type="InterPro" id="IPR050369">
    <property type="entry name" value="RBOH/FRE"/>
</dbReference>
<comment type="caution">
    <text evidence="3">The sequence shown here is derived from an EMBL/GenBank/DDBJ whole genome shotgun (WGS) entry which is preliminary data.</text>
</comment>
<keyword evidence="2" id="KW-0472">Membrane</keyword>
<keyword evidence="1" id="KW-0560">Oxidoreductase</keyword>